<proteinExistence type="predicted"/>
<reference evidence="1" key="1">
    <citation type="journal article" date="2020" name="Stud. Mycol.">
        <title>101 Dothideomycetes genomes: a test case for predicting lifestyles and emergence of pathogens.</title>
        <authorList>
            <person name="Haridas S."/>
            <person name="Albert R."/>
            <person name="Binder M."/>
            <person name="Bloem J."/>
            <person name="Labutti K."/>
            <person name="Salamov A."/>
            <person name="Andreopoulos B."/>
            <person name="Baker S."/>
            <person name="Barry K."/>
            <person name="Bills G."/>
            <person name="Bluhm B."/>
            <person name="Cannon C."/>
            <person name="Castanera R."/>
            <person name="Culley D."/>
            <person name="Daum C."/>
            <person name="Ezra D."/>
            <person name="Gonzalez J."/>
            <person name="Henrissat B."/>
            <person name="Kuo A."/>
            <person name="Liang C."/>
            <person name="Lipzen A."/>
            <person name="Lutzoni F."/>
            <person name="Magnuson J."/>
            <person name="Mondo S."/>
            <person name="Nolan M."/>
            <person name="Ohm R."/>
            <person name="Pangilinan J."/>
            <person name="Park H.-J."/>
            <person name="Ramirez L."/>
            <person name="Alfaro M."/>
            <person name="Sun H."/>
            <person name="Tritt A."/>
            <person name="Yoshinaga Y."/>
            <person name="Zwiers L.-H."/>
            <person name="Turgeon B."/>
            <person name="Goodwin S."/>
            <person name="Spatafora J."/>
            <person name="Crous P."/>
            <person name="Grigoriev I."/>
        </authorList>
    </citation>
    <scope>NUCLEOTIDE SEQUENCE</scope>
    <source>
        <strain evidence="1">CBS 207.26</strain>
    </source>
</reference>
<evidence type="ECO:0000313" key="2">
    <source>
        <dbReference type="Proteomes" id="UP000800200"/>
    </source>
</evidence>
<accession>A0A6A6EA87</accession>
<dbReference type="Proteomes" id="UP000800200">
    <property type="component" value="Unassembled WGS sequence"/>
</dbReference>
<organism evidence="1 2">
    <name type="scientific">Zopfia rhizophila CBS 207.26</name>
    <dbReference type="NCBI Taxonomy" id="1314779"/>
    <lineage>
        <taxon>Eukaryota</taxon>
        <taxon>Fungi</taxon>
        <taxon>Dikarya</taxon>
        <taxon>Ascomycota</taxon>
        <taxon>Pezizomycotina</taxon>
        <taxon>Dothideomycetes</taxon>
        <taxon>Dothideomycetes incertae sedis</taxon>
        <taxon>Zopfiaceae</taxon>
        <taxon>Zopfia</taxon>
    </lineage>
</organism>
<dbReference type="AlphaFoldDB" id="A0A6A6EA87"/>
<evidence type="ECO:0000313" key="1">
    <source>
        <dbReference type="EMBL" id="KAF2188887.1"/>
    </source>
</evidence>
<name>A0A6A6EA87_9PEZI</name>
<dbReference type="OrthoDB" id="10298777at2759"/>
<sequence length="96" mass="11391">MPDHHLTRQGLWNIKEIGIQAGWFDNSALPHYRNSDGKAHWSNWTDDDGTQHYTYHITIDWRWTENGQAKQRTCHANIDEKTGSHVDTKWFQEMNI</sequence>
<keyword evidence="2" id="KW-1185">Reference proteome</keyword>
<dbReference type="EMBL" id="ML994622">
    <property type="protein sequence ID" value="KAF2188887.1"/>
    <property type="molecule type" value="Genomic_DNA"/>
</dbReference>
<protein>
    <submittedName>
        <fullName evidence="1">Uncharacterized protein</fullName>
    </submittedName>
</protein>
<gene>
    <name evidence="1" type="ORF">K469DRAFT_72598</name>
</gene>